<feature type="transmembrane region" description="Helical" evidence="1">
    <location>
        <begin position="64"/>
        <end position="83"/>
    </location>
</feature>
<dbReference type="RefSeq" id="WP_042127094.1">
    <property type="nucleotide sequence ID" value="NZ_FZOL01000024.1"/>
</dbReference>
<gene>
    <name evidence="2" type="ORF">SAMN05444352_12427</name>
</gene>
<evidence type="ECO:0000313" key="3">
    <source>
        <dbReference type="Proteomes" id="UP000198407"/>
    </source>
</evidence>
<feature type="transmembrane region" description="Helical" evidence="1">
    <location>
        <begin position="15"/>
        <end position="33"/>
    </location>
</feature>
<dbReference type="EMBL" id="FZOL01000024">
    <property type="protein sequence ID" value="SNT10250.1"/>
    <property type="molecule type" value="Genomic_DNA"/>
</dbReference>
<keyword evidence="1" id="KW-1133">Transmembrane helix</keyword>
<sequence length="86" mass="9416">MSLQMLWGLFAGHPAKLINLFALLLTCPGGMLLHNARRRASRAVASLPAGEAAIDLLTQRVNRFYYSLGGAFLAMALLLSWVSTWI</sequence>
<keyword evidence="3" id="KW-1185">Reference proteome</keyword>
<evidence type="ECO:0000256" key="1">
    <source>
        <dbReference type="SAM" id="Phobius"/>
    </source>
</evidence>
<evidence type="ECO:0000313" key="2">
    <source>
        <dbReference type="EMBL" id="SNT10250.1"/>
    </source>
</evidence>
<dbReference type="AlphaFoldDB" id="A0A239JWX1"/>
<organism evidence="2 3">
    <name type="scientific">Pseudomonas japonica</name>
    <dbReference type="NCBI Taxonomy" id="256466"/>
    <lineage>
        <taxon>Bacteria</taxon>
        <taxon>Pseudomonadati</taxon>
        <taxon>Pseudomonadota</taxon>
        <taxon>Gammaproteobacteria</taxon>
        <taxon>Pseudomonadales</taxon>
        <taxon>Pseudomonadaceae</taxon>
        <taxon>Pseudomonas</taxon>
    </lineage>
</organism>
<reference evidence="3" key="1">
    <citation type="submission" date="2017-06" db="EMBL/GenBank/DDBJ databases">
        <authorList>
            <person name="Varghese N."/>
            <person name="Submissions S."/>
        </authorList>
    </citation>
    <scope>NUCLEOTIDE SEQUENCE [LARGE SCALE GENOMIC DNA]</scope>
    <source>
        <strain evidence="3">DSM 22348</strain>
    </source>
</reference>
<dbReference type="Proteomes" id="UP000198407">
    <property type="component" value="Unassembled WGS sequence"/>
</dbReference>
<keyword evidence="1" id="KW-0472">Membrane</keyword>
<name>A0A239JWX1_9PSED</name>
<accession>A0A239JWX1</accession>
<proteinExistence type="predicted"/>
<dbReference type="OrthoDB" id="7030838at2"/>
<protein>
    <submittedName>
        <fullName evidence="2">Uncharacterized protein</fullName>
    </submittedName>
</protein>
<keyword evidence="1" id="KW-0812">Transmembrane</keyword>